<dbReference type="InterPro" id="IPR047575">
    <property type="entry name" value="Sm"/>
</dbReference>
<accession>J0DCR0</accession>
<dbReference type="GO" id="GO:0005688">
    <property type="term" value="C:U6 snRNP"/>
    <property type="evidence" value="ECO:0007669"/>
    <property type="project" value="UniProtKB-UniRule"/>
</dbReference>
<sequence>MSSLQGYVDHRVYLVLTDGRSIIGTLRGYDQKSNIVLSESVERIYSADSGVDEAQLGLYLVKGDTIALIGELDEAMDKAVPLDSIRADPIQPVHW</sequence>
<dbReference type="SMART" id="SM00651">
    <property type="entry name" value="Sm"/>
    <property type="match status" value="1"/>
</dbReference>
<evidence type="ECO:0000256" key="5">
    <source>
        <dbReference type="ARBA" id="ARBA00022884"/>
    </source>
</evidence>
<keyword evidence="8 9" id="KW-0687">Ribonucleoprotein</keyword>
<feature type="domain" description="Sm" evidence="10">
    <location>
        <begin position="1"/>
        <end position="75"/>
    </location>
</feature>
<comment type="function">
    <text evidence="9">Plays role in pre-mRNA splicing as component of the U4/U6-U5 tri-snRNP complex that is involved in spliceosome assembly, and as component of the precatalytic spliceosome (spliceosome B complex). The heptameric LSM2-8 complex binds specifically to the 3'-terminal U-tract of U6 snRNA.</text>
</comment>
<dbReference type="PANTHER" id="PTHR15588">
    <property type="entry name" value="LSM1"/>
    <property type="match status" value="1"/>
</dbReference>
<dbReference type="InParanoid" id="J0DCR0"/>
<dbReference type="PROSITE" id="PS52002">
    <property type="entry name" value="SM"/>
    <property type="match status" value="1"/>
</dbReference>
<name>J0DCR0_AURST</name>
<dbReference type="OrthoDB" id="10263346at2759"/>
<dbReference type="SUPFAM" id="SSF50182">
    <property type="entry name" value="Sm-like ribonucleoproteins"/>
    <property type="match status" value="1"/>
</dbReference>
<dbReference type="InterPro" id="IPR044642">
    <property type="entry name" value="PTHR15588"/>
</dbReference>
<dbReference type="AlphaFoldDB" id="J0DCR0"/>
<dbReference type="Gene3D" id="2.30.30.100">
    <property type="match status" value="1"/>
</dbReference>
<evidence type="ECO:0000259" key="10">
    <source>
        <dbReference type="PROSITE" id="PS52002"/>
    </source>
</evidence>
<keyword evidence="6 9" id="KW-0508">mRNA splicing</keyword>
<evidence type="ECO:0000256" key="6">
    <source>
        <dbReference type="ARBA" id="ARBA00023187"/>
    </source>
</evidence>
<dbReference type="InterPro" id="IPR001163">
    <property type="entry name" value="Sm_dom_euk/arc"/>
</dbReference>
<protein>
    <recommendedName>
        <fullName evidence="9">LSM2-LSM8 complex subunit LSM8</fullName>
    </recommendedName>
</protein>
<reference evidence="12" key="1">
    <citation type="journal article" date="2012" name="Science">
        <title>The Paleozoic origin of enzymatic lignin decomposition reconstructed from 31 fungal genomes.</title>
        <authorList>
            <person name="Floudas D."/>
            <person name="Binder M."/>
            <person name="Riley R."/>
            <person name="Barry K."/>
            <person name="Blanchette R.A."/>
            <person name="Henrissat B."/>
            <person name="Martinez A.T."/>
            <person name="Otillar R."/>
            <person name="Spatafora J.W."/>
            <person name="Yadav J.S."/>
            <person name="Aerts A."/>
            <person name="Benoit I."/>
            <person name="Boyd A."/>
            <person name="Carlson A."/>
            <person name="Copeland A."/>
            <person name="Coutinho P.M."/>
            <person name="de Vries R.P."/>
            <person name="Ferreira P."/>
            <person name="Findley K."/>
            <person name="Foster B."/>
            <person name="Gaskell J."/>
            <person name="Glotzer D."/>
            <person name="Gorecki P."/>
            <person name="Heitman J."/>
            <person name="Hesse C."/>
            <person name="Hori C."/>
            <person name="Igarashi K."/>
            <person name="Jurgens J.A."/>
            <person name="Kallen N."/>
            <person name="Kersten P."/>
            <person name="Kohler A."/>
            <person name="Kuees U."/>
            <person name="Kumar T.K.A."/>
            <person name="Kuo A."/>
            <person name="LaButti K."/>
            <person name="Larrondo L.F."/>
            <person name="Lindquist E."/>
            <person name="Ling A."/>
            <person name="Lombard V."/>
            <person name="Lucas S."/>
            <person name="Lundell T."/>
            <person name="Martin R."/>
            <person name="McLaughlin D.J."/>
            <person name="Morgenstern I."/>
            <person name="Morin E."/>
            <person name="Murat C."/>
            <person name="Nagy L.G."/>
            <person name="Nolan M."/>
            <person name="Ohm R.A."/>
            <person name="Patyshakuliyeva A."/>
            <person name="Rokas A."/>
            <person name="Ruiz-Duenas F.J."/>
            <person name="Sabat G."/>
            <person name="Salamov A."/>
            <person name="Samejima M."/>
            <person name="Schmutz J."/>
            <person name="Slot J.C."/>
            <person name="St John F."/>
            <person name="Stenlid J."/>
            <person name="Sun H."/>
            <person name="Sun S."/>
            <person name="Syed K."/>
            <person name="Tsang A."/>
            <person name="Wiebenga A."/>
            <person name="Young D."/>
            <person name="Pisabarro A."/>
            <person name="Eastwood D.C."/>
            <person name="Martin F."/>
            <person name="Cullen D."/>
            <person name="Grigoriev I.V."/>
            <person name="Hibbett D.S."/>
        </authorList>
    </citation>
    <scope>NUCLEOTIDE SEQUENCE [LARGE SCALE GENOMIC DNA]</scope>
    <source>
        <strain evidence="12">TFB10046</strain>
    </source>
</reference>
<dbReference type="InterPro" id="IPR034103">
    <property type="entry name" value="Lsm8"/>
</dbReference>
<evidence type="ECO:0000256" key="7">
    <source>
        <dbReference type="ARBA" id="ARBA00023242"/>
    </source>
</evidence>
<evidence type="ECO:0000256" key="2">
    <source>
        <dbReference type="ARBA" id="ARBA00006850"/>
    </source>
</evidence>
<comment type="subcellular location">
    <subcellularLocation>
        <location evidence="1 9">Nucleus</location>
    </subcellularLocation>
</comment>
<dbReference type="CDD" id="cd01727">
    <property type="entry name" value="LSm8"/>
    <property type="match status" value="1"/>
</dbReference>
<keyword evidence="4 9" id="KW-0747">Spliceosome</keyword>
<dbReference type="GO" id="GO:0046540">
    <property type="term" value="C:U4/U6 x U5 tri-snRNP complex"/>
    <property type="evidence" value="ECO:0007669"/>
    <property type="project" value="UniProtKB-UniRule"/>
</dbReference>
<keyword evidence="3 9" id="KW-0507">mRNA processing</keyword>
<proteinExistence type="inferred from homology"/>
<evidence type="ECO:0000256" key="1">
    <source>
        <dbReference type="ARBA" id="ARBA00004123"/>
    </source>
</evidence>
<dbReference type="Pfam" id="PF01423">
    <property type="entry name" value="LSM"/>
    <property type="match status" value="1"/>
</dbReference>
<keyword evidence="7 9" id="KW-0539">Nucleus</keyword>
<evidence type="ECO:0000313" key="11">
    <source>
        <dbReference type="EMBL" id="EJD40208.1"/>
    </source>
</evidence>
<dbReference type="FunFam" id="2.30.30.100:FF:000027">
    <property type="entry name" value="U6 snRNA-associated Sm-like protein LSm8"/>
    <property type="match status" value="1"/>
</dbReference>
<keyword evidence="5 9" id="KW-0694">RNA-binding</keyword>
<dbReference type="Proteomes" id="UP000006514">
    <property type="component" value="Unassembled WGS sequence"/>
</dbReference>
<evidence type="ECO:0000256" key="9">
    <source>
        <dbReference type="RuleBase" id="RU365048"/>
    </source>
</evidence>
<evidence type="ECO:0000256" key="8">
    <source>
        <dbReference type="ARBA" id="ARBA00023274"/>
    </source>
</evidence>
<dbReference type="OMA" id="TLESYMN"/>
<dbReference type="FunCoup" id="J0DCR0">
    <property type="interactions" value="61"/>
</dbReference>
<dbReference type="GO" id="GO:0003729">
    <property type="term" value="F:mRNA binding"/>
    <property type="evidence" value="ECO:0007669"/>
    <property type="project" value="TreeGrafter"/>
</dbReference>
<keyword evidence="12" id="KW-1185">Reference proteome</keyword>
<evidence type="ECO:0000313" key="12">
    <source>
        <dbReference type="Proteomes" id="UP000006514"/>
    </source>
</evidence>
<dbReference type="KEGG" id="adl:AURDEDRAFT_91236"/>
<organism evidence="11 12">
    <name type="scientific">Auricularia subglabra (strain TFB-10046 / SS5)</name>
    <name type="common">White-rot fungus</name>
    <name type="synonym">Auricularia delicata (strain TFB10046)</name>
    <dbReference type="NCBI Taxonomy" id="717982"/>
    <lineage>
        <taxon>Eukaryota</taxon>
        <taxon>Fungi</taxon>
        <taxon>Dikarya</taxon>
        <taxon>Basidiomycota</taxon>
        <taxon>Agaricomycotina</taxon>
        <taxon>Agaricomycetes</taxon>
        <taxon>Auriculariales</taxon>
        <taxon>Auriculariaceae</taxon>
        <taxon>Auricularia</taxon>
    </lineage>
</organism>
<evidence type="ECO:0000256" key="3">
    <source>
        <dbReference type="ARBA" id="ARBA00022664"/>
    </source>
</evidence>
<dbReference type="GO" id="GO:0005681">
    <property type="term" value="C:spliceosomal complex"/>
    <property type="evidence" value="ECO:0007669"/>
    <property type="project" value="UniProtKB-KW"/>
</dbReference>
<gene>
    <name evidence="9" type="primary">LSM8</name>
    <name evidence="11" type="ORF">AURDEDRAFT_91236</name>
</gene>
<comment type="subunit">
    <text evidence="9">LSm subunits form a heteromer with a doughnut shape.</text>
</comment>
<dbReference type="EMBL" id="JH687805">
    <property type="protein sequence ID" value="EJD40208.1"/>
    <property type="molecule type" value="Genomic_DNA"/>
</dbReference>
<dbReference type="InterPro" id="IPR010920">
    <property type="entry name" value="LSM_dom_sf"/>
</dbReference>
<dbReference type="eggNOG" id="KOG1784">
    <property type="taxonomic scope" value="Eukaryota"/>
</dbReference>
<dbReference type="GO" id="GO:0000398">
    <property type="term" value="P:mRNA splicing, via spliceosome"/>
    <property type="evidence" value="ECO:0007669"/>
    <property type="project" value="UniProtKB-UniRule"/>
</dbReference>
<evidence type="ECO:0000256" key="4">
    <source>
        <dbReference type="ARBA" id="ARBA00022728"/>
    </source>
</evidence>
<comment type="similarity">
    <text evidence="2 9">Belongs to the snRNP Sm proteins family.</text>
</comment>